<dbReference type="Pfam" id="PF00096">
    <property type="entry name" value="zf-C2H2"/>
    <property type="match status" value="1"/>
</dbReference>
<dbReference type="GO" id="GO:0008270">
    <property type="term" value="F:zinc ion binding"/>
    <property type="evidence" value="ECO:0007669"/>
    <property type="project" value="UniProtKB-KW"/>
</dbReference>
<dbReference type="SMART" id="SM00355">
    <property type="entry name" value="ZnF_C2H2"/>
    <property type="match status" value="2"/>
</dbReference>
<proteinExistence type="predicted"/>
<feature type="domain" description="C2H2-type" evidence="9">
    <location>
        <begin position="108"/>
        <end position="137"/>
    </location>
</feature>
<feature type="region of interest" description="Disordered" evidence="8">
    <location>
        <begin position="133"/>
        <end position="167"/>
    </location>
</feature>
<dbReference type="InterPro" id="IPR051059">
    <property type="entry name" value="VerF-like"/>
</dbReference>
<dbReference type="Pfam" id="PF04082">
    <property type="entry name" value="Fungal_trans"/>
    <property type="match status" value="1"/>
</dbReference>
<dbReference type="AlphaFoldDB" id="A0A1E3QIB5"/>
<keyword evidence="6" id="KW-0539">Nucleus</keyword>
<dbReference type="GO" id="GO:0000785">
    <property type="term" value="C:chromatin"/>
    <property type="evidence" value="ECO:0007669"/>
    <property type="project" value="TreeGrafter"/>
</dbReference>
<dbReference type="GO" id="GO:0006351">
    <property type="term" value="P:DNA-templated transcription"/>
    <property type="evidence" value="ECO:0007669"/>
    <property type="project" value="InterPro"/>
</dbReference>
<accession>A0A1E3QIB5</accession>
<protein>
    <recommendedName>
        <fullName evidence="9">C2H2-type domain-containing protein</fullName>
    </recommendedName>
</protein>
<evidence type="ECO:0000313" key="11">
    <source>
        <dbReference type="Proteomes" id="UP000094385"/>
    </source>
</evidence>
<reference evidence="10 11" key="1">
    <citation type="journal article" date="2016" name="Proc. Natl. Acad. Sci. U.S.A.">
        <title>Comparative genomics of biotechnologically important yeasts.</title>
        <authorList>
            <person name="Riley R."/>
            <person name="Haridas S."/>
            <person name="Wolfe K.H."/>
            <person name="Lopes M.R."/>
            <person name="Hittinger C.T."/>
            <person name="Goeker M."/>
            <person name="Salamov A.A."/>
            <person name="Wisecaver J.H."/>
            <person name="Long T.M."/>
            <person name="Calvey C.H."/>
            <person name="Aerts A.L."/>
            <person name="Barry K.W."/>
            <person name="Choi C."/>
            <person name="Clum A."/>
            <person name="Coughlan A.Y."/>
            <person name="Deshpande S."/>
            <person name="Douglass A.P."/>
            <person name="Hanson S.J."/>
            <person name="Klenk H.-P."/>
            <person name="LaButti K.M."/>
            <person name="Lapidus A."/>
            <person name="Lindquist E.A."/>
            <person name="Lipzen A.M."/>
            <person name="Meier-Kolthoff J.P."/>
            <person name="Ohm R.A."/>
            <person name="Otillar R.P."/>
            <person name="Pangilinan J.L."/>
            <person name="Peng Y."/>
            <person name="Rokas A."/>
            <person name="Rosa C.A."/>
            <person name="Scheuner C."/>
            <person name="Sibirny A.A."/>
            <person name="Slot J.C."/>
            <person name="Stielow J.B."/>
            <person name="Sun H."/>
            <person name="Kurtzman C.P."/>
            <person name="Blackwell M."/>
            <person name="Grigoriev I.V."/>
            <person name="Jeffries T.W."/>
        </authorList>
    </citation>
    <scope>NUCLEOTIDE SEQUENCE [LARGE SCALE GENOMIC DNA]</scope>
    <source>
        <strain evidence="10 11">NRRL Y-11557</strain>
    </source>
</reference>
<dbReference type="PANTHER" id="PTHR40626:SF11">
    <property type="entry name" value="ZINC FINGER PROTEIN YPR022C"/>
    <property type="match status" value="1"/>
</dbReference>
<gene>
    <name evidence="10" type="ORF">LIPSTDRAFT_67829</name>
</gene>
<dbReference type="InterPro" id="IPR036236">
    <property type="entry name" value="Znf_C2H2_sf"/>
</dbReference>
<dbReference type="PROSITE" id="PS50157">
    <property type="entry name" value="ZINC_FINGER_C2H2_2"/>
    <property type="match status" value="2"/>
</dbReference>
<evidence type="ECO:0000256" key="4">
    <source>
        <dbReference type="ARBA" id="ARBA00022771"/>
    </source>
</evidence>
<dbReference type="OrthoDB" id="1405595at2759"/>
<dbReference type="InterPro" id="IPR007219">
    <property type="entry name" value="XnlR_reg_dom"/>
</dbReference>
<keyword evidence="4 7" id="KW-0863">Zinc-finger</keyword>
<name>A0A1E3QIB5_LIPST</name>
<dbReference type="InterPro" id="IPR013087">
    <property type="entry name" value="Znf_C2H2_type"/>
</dbReference>
<evidence type="ECO:0000256" key="8">
    <source>
        <dbReference type="SAM" id="MobiDB-lite"/>
    </source>
</evidence>
<dbReference type="Gene3D" id="3.30.160.60">
    <property type="entry name" value="Classic Zinc Finger"/>
    <property type="match status" value="2"/>
</dbReference>
<keyword evidence="5" id="KW-0862">Zinc</keyword>
<evidence type="ECO:0000259" key="9">
    <source>
        <dbReference type="PROSITE" id="PS50157"/>
    </source>
</evidence>
<dbReference type="CDD" id="cd12148">
    <property type="entry name" value="fungal_TF_MHR"/>
    <property type="match status" value="1"/>
</dbReference>
<keyword evidence="2" id="KW-0479">Metal-binding</keyword>
<dbReference type="PROSITE" id="PS00028">
    <property type="entry name" value="ZINC_FINGER_C2H2_1"/>
    <property type="match status" value="2"/>
</dbReference>
<dbReference type="GO" id="GO:0000978">
    <property type="term" value="F:RNA polymerase II cis-regulatory region sequence-specific DNA binding"/>
    <property type="evidence" value="ECO:0007669"/>
    <property type="project" value="InterPro"/>
</dbReference>
<sequence length="907" mass="102380">MSDASKSIASPATSTALNIHIDGPIVNNVNDTLTRISDAHHGQHGIRRSSLLSEDENSENLVKKKKKAKSRKGLEKIFVCEVAGCNKSFTRLEHLGRHQLNHSPKKIYTCSWPECTKSFVREDLRLRHIERHRKRSSVNDDGQPTDEAIARPPHVRSTGSQQENFQPPIPVSQMQIASTTISRDTKSETVDPRLFVENGSPVIFAAVDYTKDSISSHIPNLPSFQNFISESHVSDMTISSEHDRVQQSAPSSSSLDLAYQIAPDAQTVPHQSISDPVLSSSGNHANDIMRKLSDNAHDSLLVNDANNVGGISSSSADLIDWLFSDGMLSGNRDFFGPLDVNSFLESPLIDVSQLSTPPQLTQSRVMSEAKRHELCVMLPSLESHPDFTLEKIHRYIDLYWEKFHFQFPILHKRLFEVDTSPEPLLFSMILIGASYADAQELTIVIAEPLRWIIFSSPGFHPPTKVWILQSLLLLEVYEKTMSSRKLHERAHIHHGATLQLIRRGRTLLDPSVALSGEDDADGSSWRRWVEAESIKRAVFMAFILDVSHSILFGHSLLMYPYEMRLSLPCDDRIWDSAADERRLLMSKPTVPFLVGLKRLLNQQSMEADGFGRHILLCGLLSLSIQMSQQALQMSSIGWKSFRDTWKATLGQAYDFWKEDYEHAGSVSRDKETGVIPVPDSNRPIFWLLYRIAHVCMHVGRYDLHVFCGDNRVLGRSTLVQDYLASKRHMYEWSRTKAAREAAFHSMKALFRVFMLGDGNTSSYPAGYSVADDIFTHRSAMIVHFMLVFWTYAYCVEGPESDILSNKSNLSRASSAHWKDQEWAIAAESGRAFLERMNTANTPEELERLENKHLTVGLLKWVILSLSGSKWELVGEMCNLLDNCVQTSLGREDEIEDRKEIARAVQVG</sequence>
<dbReference type="Proteomes" id="UP000094385">
    <property type="component" value="Unassembled WGS sequence"/>
</dbReference>
<evidence type="ECO:0000256" key="2">
    <source>
        <dbReference type="ARBA" id="ARBA00022723"/>
    </source>
</evidence>
<evidence type="ECO:0000313" key="10">
    <source>
        <dbReference type="EMBL" id="ODQ76832.1"/>
    </source>
</evidence>
<dbReference type="GO" id="GO:0000981">
    <property type="term" value="F:DNA-binding transcription factor activity, RNA polymerase II-specific"/>
    <property type="evidence" value="ECO:0007669"/>
    <property type="project" value="InterPro"/>
</dbReference>
<dbReference type="GO" id="GO:0005634">
    <property type="term" value="C:nucleus"/>
    <property type="evidence" value="ECO:0007669"/>
    <property type="project" value="UniProtKB-SubCell"/>
</dbReference>
<dbReference type="SUPFAM" id="SSF57667">
    <property type="entry name" value="beta-beta-alpha zinc fingers"/>
    <property type="match status" value="1"/>
</dbReference>
<evidence type="ECO:0000256" key="5">
    <source>
        <dbReference type="ARBA" id="ARBA00022833"/>
    </source>
</evidence>
<dbReference type="EMBL" id="KV454289">
    <property type="protein sequence ID" value="ODQ76832.1"/>
    <property type="molecule type" value="Genomic_DNA"/>
</dbReference>
<keyword evidence="11" id="KW-1185">Reference proteome</keyword>
<evidence type="ECO:0000256" key="1">
    <source>
        <dbReference type="ARBA" id="ARBA00004123"/>
    </source>
</evidence>
<organism evidence="10 11">
    <name type="scientific">Lipomyces starkeyi NRRL Y-11557</name>
    <dbReference type="NCBI Taxonomy" id="675824"/>
    <lineage>
        <taxon>Eukaryota</taxon>
        <taxon>Fungi</taxon>
        <taxon>Dikarya</taxon>
        <taxon>Ascomycota</taxon>
        <taxon>Saccharomycotina</taxon>
        <taxon>Lipomycetes</taxon>
        <taxon>Lipomycetales</taxon>
        <taxon>Lipomycetaceae</taxon>
        <taxon>Lipomyces</taxon>
    </lineage>
</organism>
<dbReference type="PANTHER" id="PTHR40626">
    <property type="entry name" value="MIP31509P"/>
    <property type="match status" value="1"/>
</dbReference>
<evidence type="ECO:0000256" key="3">
    <source>
        <dbReference type="ARBA" id="ARBA00022737"/>
    </source>
</evidence>
<feature type="region of interest" description="Disordered" evidence="8">
    <location>
        <begin position="39"/>
        <end position="67"/>
    </location>
</feature>
<feature type="domain" description="C2H2-type" evidence="9">
    <location>
        <begin position="78"/>
        <end position="107"/>
    </location>
</feature>
<comment type="subcellular location">
    <subcellularLocation>
        <location evidence="1">Nucleus</location>
    </subcellularLocation>
</comment>
<keyword evidence="3" id="KW-0677">Repeat</keyword>
<dbReference type="STRING" id="675824.A0A1E3QIB5"/>
<evidence type="ECO:0000256" key="7">
    <source>
        <dbReference type="PROSITE-ProRule" id="PRU00042"/>
    </source>
</evidence>
<evidence type="ECO:0000256" key="6">
    <source>
        <dbReference type="ARBA" id="ARBA00023242"/>
    </source>
</evidence>